<dbReference type="PANTHER" id="PTHR17224">
    <property type="entry name" value="PEPTIDYL-TRNA HYDROLASE"/>
    <property type="match status" value="1"/>
</dbReference>
<dbReference type="PANTHER" id="PTHR17224:SF1">
    <property type="entry name" value="PEPTIDYL-TRNA HYDROLASE"/>
    <property type="match status" value="1"/>
</dbReference>
<evidence type="ECO:0000256" key="1">
    <source>
        <dbReference type="ARBA" id="ARBA00013260"/>
    </source>
</evidence>
<dbReference type="GO" id="GO:0004045">
    <property type="term" value="F:peptidyl-tRNA hydrolase activity"/>
    <property type="evidence" value="ECO:0007669"/>
    <property type="project" value="UniProtKB-EC"/>
</dbReference>
<dbReference type="Pfam" id="PF01195">
    <property type="entry name" value="Pept_tRNA_hydro"/>
    <property type="match status" value="1"/>
</dbReference>
<evidence type="ECO:0000256" key="2">
    <source>
        <dbReference type="ARBA" id="ARBA00022555"/>
    </source>
</evidence>
<reference evidence="6" key="1">
    <citation type="submission" date="2020-05" db="EMBL/GenBank/DDBJ databases">
        <authorList>
            <person name="Chiriac C."/>
            <person name="Salcher M."/>
            <person name="Ghai R."/>
            <person name="Kavagutti S V."/>
        </authorList>
    </citation>
    <scope>NUCLEOTIDE SEQUENCE</scope>
</reference>
<accession>A0A6J7AR48</accession>
<evidence type="ECO:0000256" key="5">
    <source>
        <dbReference type="ARBA" id="ARBA00038063"/>
    </source>
</evidence>
<dbReference type="NCBIfam" id="TIGR00447">
    <property type="entry name" value="pth"/>
    <property type="match status" value="1"/>
</dbReference>
<gene>
    <name evidence="6" type="ORF">UFOPK3204_01638</name>
</gene>
<dbReference type="FunFam" id="3.40.50.1470:FF:000001">
    <property type="entry name" value="Peptidyl-tRNA hydrolase"/>
    <property type="match status" value="1"/>
</dbReference>
<dbReference type="PROSITE" id="PS01196">
    <property type="entry name" value="PEPT_TRNA_HYDROL_2"/>
    <property type="match status" value="1"/>
</dbReference>
<dbReference type="InterPro" id="IPR018171">
    <property type="entry name" value="Pept_tRNA_hydro_CS"/>
</dbReference>
<organism evidence="6">
    <name type="scientific">freshwater metagenome</name>
    <dbReference type="NCBI Taxonomy" id="449393"/>
    <lineage>
        <taxon>unclassified sequences</taxon>
        <taxon>metagenomes</taxon>
        <taxon>ecological metagenomes</taxon>
    </lineage>
</organism>
<dbReference type="SUPFAM" id="SSF53178">
    <property type="entry name" value="Peptidyl-tRNA hydrolase-like"/>
    <property type="match status" value="1"/>
</dbReference>
<sequence>MTWLIVGLGNPGPDYAATRHNVGYLAVAELAGRMGGRLAKHKRANALVLEGRLGVPGNSVNVVLVQPLTFMNESGGPVKALMQFYDVAEDNLIVLHDELDIAFGSIRAKFGGGDNGHNGLKSIRKALGSGEYFRVRLGIGRPVGAQDPADFVLKPFASAQRAEAGVMVARGVDAVESLVFDGLERTQNIFNGDGEAG</sequence>
<dbReference type="EC" id="3.1.1.29" evidence="1"/>
<name>A0A6J7AR48_9ZZZZ</name>
<evidence type="ECO:0000256" key="3">
    <source>
        <dbReference type="ARBA" id="ARBA00022801"/>
    </source>
</evidence>
<dbReference type="AlphaFoldDB" id="A0A6J7AR48"/>
<dbReference type="GO" id="GO:0000049">
    <property type="term" value="F:tRNA binding"/>
    <property type="evidence" value="ECO:0007669"/>
    <property type="project" value="UniProtKB-KW"/>
</dbReference>
<proteinExistence type="inferred from homology"/>
<comment type="similarity">
    <text evidence="5">Belongs to the PTH family.</text>
</comment>
<keyword evidence="2" id="KW-0820">tRNA-binding</keyword>
<evidence type="ECO:0000256" key="4">
    <source>
        <dbReference type="ARBA" id="ARBA00022884"/>
    </source>
</evidence>
<evidence type="ECO:0000313" key="6">
    <source>
        <dbReference type="EMBL" id="CAB4834978.1"/>
    </source>
</evidence>
<dbReference type="InterPro" id="IPR001328">
    <property type="entry name" value="Pept_tRNA_hydro"/>
</dbReference>
<dbReference type="EMBL" id="CAFABK010000112">
    <property type="protein sequence ID" value="CAB4834978.1"/>
    <property type="molecule type" value="Genomic_DNA"/>
</dbReference>
<keyword evidence="3" id="KW-0378">Hydrolase</keyword>
<dbReference type="HAMAP" id="MF_00083">
    <property type="entry name" value="Pept_tRNA_hydro_bact"/>
    <property type="match status" value="1"/>
</dbReference>
<protein>
    <recommendedName>
        <fullName evidence="1">peptidyl-tRNA hydrolase</fullName>
        <ecNumber evidence="1">3.1.1.29</ecNumber>
    </recommendedName>
</protein>
<dbReference type="InterPro" id="IPR036416">
    <property type="entry name" value="Pept_tRNA_hydro_sf"/>
</dbReference>
<dbReference type="CDD" id="cd00462">
    <property type="entry name" value="PTH"/>
    <property type="match status" value="1"/>
</dbReference>
<keyword evidence="4" id="KW-0694">RNA-binding</keyword>
<dbReference type="Gene3D" id="3.40.50.1470">
    <property type="entry name" value="Peptidyl-tRNA hydrolase"/>
    <property type="match status" value="1"/>
</dbReference>